<dbReference type="EMBL" id="RBLG01000001">
    <property type="protein sequence ID" value="RKS55892.1"/>
    <property type="molecule type" value="Genomic_DNA"/>
</dbReference>
<reference evidence="2 3" key="1">
    <citation type="submission" date="2018-10" db="EMBL/GenBank/DDBJ databases">
        <title>Genomic Encyclopedia of Archaeal and Bacterial Type Strains, Phase II (KMG-II): from individual species to whole genera.</title>
        <authorList>
            <person name="Goeker M."/>
        </authorList>
    </citation>
    <scope>NUCLEOTIDE SEQUENCE [LARGE SCALE GENOMIC DNA]</scope>
    <source>
        <strain evidence="2 3">DSM 19839</strain>
    </source>
</reference>
<evidence type="ECO:0000313" key="3">
    <source>
        <dbReference type="Proteomes" id="UP000276282"/>
    </source>
</evidence>
<evidence type="ECO:0000313" key="2">
    <source>
        <dbReference type="EMBL" id="RKS55892.1"/>
    </source>
</evidence>
<dbReference type="Proteomes" id="UP000276282">
    <property type="component" value="Unassembled WGS sequence"/>
</dbReference>
<sequence length="171" mass="18301">MDLLLILIAALLMLVGIFGSFLPVLPGVPVSWLGLLVLHLAPSIPMNYWLLGITLVIAIFIYVLNLIIPAMGTKRFGGSKAGMIGATIGLVVGLIAPIPFGVLIGPFVGAFIGEIVNKSNSRSALKAAFGSFIGFLASSFMEFLIAFGFLILYIYKVWEFRELILPGSSIN</sequence>
<dbReference type="RefSeq" id="WP_121344640.1">
    <property type="nucleotide sequence ID" value="NZ_RBLG01000001.1"/>
</dbReference>
<organism evidence="2 3">
    <name type="scientific">Gillisia mitskevichiae</name>
    <dbReference type="NCBI Taxonomy" id="270921"/>
    <lineage>
        <taxon>Bacteria</taxon>
        <taxon>Pseudomonadati</taxon>
        <taxon>Bacteroidota</taxon>
        <taxon>Flavobacteriia</taxon>
        <taxon>Flavobacteriales</taxon>
        <taxon>Flavobacteriaceae</taxon>
        <taxon>Gillisia</taxon>
    </lineage>
</organism>
<evidence type="ECO:0008006" key="4">
    <source>
        <dbReference type="Google" id="ProtNLM"/>
    </source>
</evidence>
<dbReference type="Pfam" id="PF04306">
    <property type="entry name" value="DUF456"/>
    <property type="match status" value="1"/>
</dbReference>
<proteinExistence type="predicted"/>
<keyword evidence="3" id="KW-1185">Reference proteome</keyword>
<gene>
    <name evidence="2" type="ORF">BC962_0866</name>
</gene>
<dbReference type="InterPro" id="IPR007403">
    <property type="entry name" value="DUF456"/>
</dbReference>
<accession>A0A495PZE6</accession>
<feature type="transmembrane region" description="Helical" evidence="1">
    <location>
        <begin position="48"/>
        <end position="68"/>
    </location>
</feature>
<evidence type="ECO:0000256" key="1">
    <source>
        <dbReference type="SAM" id="Phobius"/>
    </source>
</evidence>
<keyword evidence="1" id="KW-0812">Transmembrane</keyword>
<protein>
    <recommendedName>
        <fullName evidence="4">DUF456 domain-containing protein</fullName>
    </recommendedName>
</protein>
<dbReference type="AlphaFoldDB" id="A0A495PZE6"/>
<feature type="transmembrane region" description="Helical" evidence="1">
    <location>
        <begin position="88"/>
        <end position="112"/>
    </location>
</feature>
<keyword evidence="1" id="KW-1133">Transmembrane helix</keyword>
<feature type="transmembrane region" description="Helical" evidence="1">
    <location>
        <begin position="132"/>
        <end position="155"/>
    </location>
</feature>
<dbReference type="PANTHER" id="PTHR39165">
    <property type="entry name" value="IG HYPOTHETICAL 17883"/>
    <property type="match status" value="1"/>
</dbReference>
<keyword evidence="1" id="KW-0472">Membrane</keyword>
<name>A0A495PZE6_9FLAO</name>
<dbReference type="OrthoDB" id="9808460at2"/>
<dbReference type="PANTHER" id="PTHR39165:SF1">
    <property type="entry name" value="DUF456 DOMAIN-CONTAINING PROTEIN"/>
    <property type="match status" value="1"/>
</dbReference>
<comment type="caution">
    <text evidence="2">The sequence shown here is derived from an EMBL/GenBank/DDBJ whole genome shotgun (WGS) entry which is preliminary data.</text>
</comment>